<evidence type="ECO:0000259" key="2">
    <source>
        <dbReference type="Pfam" id="PF00024"/>
    </source>
</evidence>
<dbReference type="AlphaFoldDB" id="A0AAI9EFT1"/>
<organism evidence="3 4">
    <name type="scientific">Lecanosticta acicola</name>
    <dbReference type="NCBI Taxonomy" id="111012"/>
    <lineage>
        <taxon>Eukaryota</taxon>
        <taxon>Fungi</taxon>
        <taxon>Dikarya</taxon>
        <taxon>Ascomycota</taxon>
        <taxon>Pezizomycotina</taxon>
        <taxon>Dothideomycetes</taxon>
        <taxon>Dothideomycetidae</taxon>
        <taxon>Mycosphaerellales</taxon>
        <taxon>Mycosphaerellaceae</taxon>
        <taxon>Lecanosticta</taxon>
    </lineage>
</organism>
<dbReference type="Proteomes" id="UP001296104">
    <property type="component" value="Unassembled WGS sequence"/>
</dbReference>
<dbReference type="Pfam" id="PF00024">
    <property type="entry name" value="PAN_1"/>
    <property type="match status" value="1"/>
</dbReference>
<reference evidence="3" key="1">
    <citation type="submission" date="2023-11" db="EMBL/GenBank/DDBJ databases">
        <authorList>
            <person name="Alioto T."/>
            <person name="Alioto T."/>
            <person name="Gomez Garrido J."/>
        </authorList>
    </citation>
    <scope>NUCLEOTIDE SEQUENCE</scope>
</reference>
<keyword evidence="1" id="KW-0732">Signal</keyword>
<name>A0AAI9EFT1_9PEZI</name>
<comment type="caution">
    <text evidence="3">The sequence shown here is derived from an EMBL/GenBank/DDBJ whole genome shotgun (WGS) entry which is preliminary data.</text>
</comment>
<feature type="domain" description="Apple" evidence="2">
    <location>
        <begin position="67"/>
        <end position="117"/>
    </location>
</feature>
<dbReference type="EMBL" id="CAVMBE010000129">
    <property type="protein sequence ID" value="CAK4034674.1"/>
    <property type="molecule type" value="Genomic_DNA"/>
</dbReference>
<evidence type="ECO:0000256" key="1">
    <source>
        <dbReference type="SAM" id="SignalP"/>
    </source>
</evidence>
<accession>A0AAI9EFT1</accession>
<evidence type="ECO:0000313" key="4">
    <source>
        <dbReference type="Proteomes" id="UP001296104"/>
    </source>
</evidence>
<protein>
    <recommendedName>
        <fullName evidence="2">Apple domain-containing protein</fullName>
    </recommendedName>
</protein>
<gene>
    <name evidence="3" type="ORF">LECACI_7A009832</name>
</gene>
<proteinExistence type="predicted"/>
<sequence>MNLLTTSLIALALALANPLIVLAQQETSSSSSFTDCGKSATLLAGTQPYVFAIHCGAHYLGDEITRFSTTTTSTTGAGLRACAEACANHQWVAKPCRSATLVEPTSTCILRSSVGEVAGSAYVDCAVLL</sequence>
<feature type="signal peptide" evidence="1">
    <location>
        <begin position="1"/>
        <end position="23"/>
    </location>
</feature>
<evidence type="ECO:0000313" key="3">
    <source>
        <dbReference type="EMBL" id="CAK4034674.1"/>
    </source>
</evidence>
<dbReference type="InterPro" id="IPR003609">
    <property type="entry name" value="Pan_app"/>
</dbReference>
<feature type="chain" id="PRO_5042564626" description="Apple domain-containing protein" evidence="1">
    <location>
        <begin position="24"/>
        <end position="129"/>
    </location>
</feature>
<keyword evidence="4" id="KW-1185">Reference proteome</keyword>